<proteinExistence type="predicted"/>
<evidence type="ECO:0008006" key="5">
    <source>
        <dbReference type="Google" id="ProtNLM"/>
    </source>
</evidence>
<dbReference type="SUPFAM" id="SSF48208">
    <property type="entry name" value="Six-hairpin glycosidases"/>
    <property type="match status" value="1"/>
</dbReference>
<protein>
    <recommendedName>
        <fullName evidence="5">DUF1680 family protein</fullName>
    </recommendedName>
</protein>
<dbReference type="InterPro" id="IPR008928">
    <property type="entry name" value="6-hairpin_glycosidase_sf"/>
</dbReference>
<dbReference type="Proteomes" id="UP001500902">
    <property type="component" value="Unassembled WGS sequence"/>
</dbReference>
<evidence type="ECO:0000259" key="1">
    <source>
        <dbReference type="Pfam" id="PF07944"/>
    </source>
</evidence>
<dbReference type="Pfam" id="PF07944">
    <property type="entry name" value="Beta-AFase-like_GH127_cat"/>
    <property type="match status" value="1"/>
</dbReference>
<sequence>MRVLNSLNFRGVELADSPHRAQLDEVRDTFAALSNDALLYPFRIRRDFPAPGTPLRGWYGEGLFNNLGQFFTLYARIYAATGDERFATKARELLDGWAETIDENGYFFNATWAGAKEYSYDKLVCGLLDLHEYVGHGDALPILRRISEWMWRYGDRSRRYAWNGMGPLEWYTLPEYLLRAYTVTGDPLYRELADVYFYDEFYDALLDADNLMSRADQVHRFYQAHSHLNTLNSAAARYEVTGERKFLDVVVAGYDFVRGTQTYATGMFGPLESFVKPGQLAEVVHSECGHAEVSCPSWAMMRLVRHLIELTGEARYGDWMELNIYNGIGAAPPTRADGRANQYFADYGLDGARKTWGLEWSCCSATNPINMAEYVNQIYYTSPDGLYVCLYLPSRVTCRMGDAELRLTQRTAFPAGENVEFDVALDKPAGGALAFRIPGWLAGPAVLTVNGNPVQPLFRDGWAVLDRVWHDGDLVMLTLPMCLDVLPVEPDYDAGPVALRYGPVVLVEPRPGDSPRLGLGDVAAVASSLSRTTGLSFTGTTADGRAVGLVPYFAVEPDVPYAMHFDDERGRVPYQDLEYDGPWEQVDAQVFTLTRRRTYAASEAPGAYFRAEFEGTGVLWAGYRSPIAGFADVFIDGSFVERVTQLAGSELPAFLWRANGLPPGRHELKVVVAGEAPDTSRGVQVNVKHIRGVS</sequence>
<dbReference type="Pfam" id="PF20736">
    <property type="entry name" value="Glyco_hydro127M"/>
    <property type="match status" value="1"/>
</dbReference>
<gene>
    <name evidence="3" type="ORF">GCM10022224_078460</name>
</gene>
<reference evidence="4" key="1">
    <citation type="journal article" date="2019" name="Int. J. Syst. Evol. Microbiol.">
        <title>The Global Catalogue of Microorganisms (GCM) 10K type strain sequencing project: providing services to taxonomists for standard genome sequencing and annotation.</title>
        <authorList>
            <consortium name="The Broad Institute Genomics Platform"/>
            <consortium name="The Broad Institute Genome Sequencing Center for Infectious Disease"/>
            <person name="Wu L."/>
            <person name="Ma J."/>
        </authorList>
    </citation>
    <scope>NUCLEOTIDE SEQUENCE [LARGE SCALE GENOMIC DNA]</scope>
    <source>
        <strain evidence="4">JCM 16904</strain>
    </source>
</reference>
<feature type="domain" description="Non-reducing end beta-L-arabinofuranosidase-like GH127 catalytic" evidence="1">
    <location>
        <begin position="12"/>
        <end position="366"/>
    </location>
</feature>
<dbReference type="RefSeq" id="WP_344890146.1">
    <property type="nucleotide sequence ID" value="NZ_BAAAZP010000163.1"/>
</dbReference>
<name>A0ABP7D805_9ACTN</name>
<keyword evidence="4" id="KW-1185">Reference proteome</keyword>
<dbReference type="InterPro" id="IPR049046">
    <property type="entry name" value="Beta-AFase-like_GH127_middle"/>
</dbReference>
<evidence type="ECO:0000313" key="4">
    <source>
        <dbReference type="Proteomes" id="UP001500902"/>
    </source>
</evidence>
<evidence type="ECO:0000259" key="2">
    <source>
        <dbReference type="Pfam" id="PF20736"/>
    </source>
</evidence>
<feature type="domain" description="Non-reducing end beta-L-arabinofuranosidase-like GH127 middle" evidence="2">
    <location>
        <begin position="386"/>
        <end position="481"/>
    </location>
</feature>
<evidence type="ECO:0000313" key="3">
    <source>
        <dbReference type="EMBL" id="GAA3700909.1"/>
    </source>
</evidence>
<comment type="caution">
    <text evidence="3">The sequence shown here is derived from an EMBL/GenBank/DDBJ whole genome shotgun (WGS) entry which is preliminary data.</text>
</comment>
<dbReference type="PANTHER" id="PTHR31151:SF0">
    <property type="entry name" value="PROLINE-TRNA LIGASE (DUF1680)"/>
    <property type="match status" value="1"/>
</dbReference>
<dbReference type="InterPro" id="IPR012878">
    <property type="entry name" value="Beta-AFase-like_GH127_cat"/>
</dbReference>
<dbReference type="Gene3D" id="2.60.120.260">
    <property type="entry name" value="Galactose-binding domain-like"/>
    <property type="match status" value="1"/>
</dbReference>
<dbReference type="PANTHER" id="PTHR31151">
    <property type="entry name" value="PROLINE-TRNA LIGASE (DUF1680)"/>
    <property type="match status" value="1"/>
</dbReference>
<accession>A0ABP7D805</accession>
<organism evidence="3 4">
    <name type="scientific">Nonomuraea antimicrobica</name>
    <dbReference type="NCBI Taxonomy" id="561173"/>
    <lineage>
        <taxon>Bacteria</taxon>
        <taxon>Bacillati</taxon>
        <taxon>Actinomycetota</taxon>
        <taxon>Actinomycetes</taxon>
        <taxon>Streptosporangiales</taxon>
        <taxon>Streptosporangiaceae</taxon>
        <taxon>Nonomuraea</taxon>
    </lineage>
</organism>
<dbReference type="EMBL" id="BAAAZP010000163">
    <property type="protein sequence ID" value="GAA3700909.1"/>
    <property type="molecule type" value="Genomic_DNA"/>
</dbReference>